<dbReference type="FunFam" id="3.40.605.10:FF:000005">
    <property type="entry name" value="Succinate-semialdehyde dehydrogenase I"/>
    <property type="match status" value="1"/>
</dbReference>
<dbReference type="GO" id="GO:0009450">
    <property type="term" value="P:gamma-aminobutyric acid catabolic process"/>
    <property type="evidence" value="ECO:0007669"/>
    <property type="project" value="InterPro"/>
</dbReference>
<dbReference type="InterPro" id="IPR015590">
    <property type="entry name" value="Aldehyde_DH_dom"/>
</dbReference>
<dbReference type="Proteomes" id="UP000179934">
    <property type="component" value="Unassembled WGS sequence"/>
</dbReference>
<evidence type="ECO:0000313" key="7">
    <source>
        <dbReference type="Proteomes" id="UP000179934"/>
    </source>
</evidence>
<dbReference type="FunFam" id="3.40.605.10:FF:000026">
    <property type="entry name" value="Aldehyde dehydrogenase, putative"/>
    <property type="match status" value="1"/>
</dbReference>
<dbReference type="FunFam" id="3.40.309.10:FF:000004">
    <property type="entry name" value="Succinate-semialdehyde dehydrogenase I"/>
    <property type="match status" value="1"/>
</dbReference>
<comment type="caution">
    <text evidence="6">The sequence shown here is derived from an EMBL/GenBank/DDBJ whole genome shotgun (WGS) entry which is preliminary data.</text>
</comment>
<keyword evidence="2 4" id="KW-0560">Oxidoreductase</keyword>
<reference evidence="6 7" key="1">
    <citation type="submission" date="2016-09" db="EMBL/GenBank/DDBJ databases">
        <title>Draft Genome Sequence of Aeromonas sobria Strain 08005, Isolated from Sick Rana catesbeiana.</title>
        <authorList>
            <person name="Yang Q."/>
        </authorList>
    </citation>
    <scope>NUCLEOTIDE SEQUENCE [LARGE SCALE GENOMIC DNA]</scope>
    <source>
        <strain evidence="6 7">08005</strain>
    </source>
</reference>
<evidence type="ECO:0000256" key="4">
    <source>
        <dbReference type="RuleBase" id="RU003345"/>
    </source>
</evidence>
<accession>A0A1S2CSS8</accession>
<dbReference type="GO" id="GO:0004777">
    <property type="term" value="F:succinate-semialdehyde dehydrogenase (NAD+) activity"/>
    <property type="evidence" value="ECO:0007669"/>
    <property type="project" value="TreeGrafter"/>
</dbReference>
<comment type="similarity">
    <text evidence="1 4">Belongs to the aldehyde dehydrogenase family.</text>
</comment>
<evidence type="ECO:0000256" key="2">
    <source>
        <dbReference type="ARBA" id="ARBA00023002"/>
    </source>
</evidence>
<dbReference type="PANTHER" id="PTHR43353">
    <property type="entry name" value="SUCCINATE-SEMIALDEHYDE DEHYDROGENASE, MITOCHONDRIAL"/>
    <property type="match status" value="1"/>
</dbReference>
<dbReference type="OrthoDB" id="9812625at2"/>
<gene>
    <name evidence="6" type="primary">gabD</name>
    <name evidence="6" type="ORF">BJD16_17750</name>
</gene>
<dbReference type="Gene3D" id="3.40.309.10">
    <property type="entry name" value="Aldehyde Dehydrogenase, Chain A, domain 2"/>
    <property type="match status" value="1"/>
</dbReference>
<evidence type="ECO:0000259" key="5">
    <source>
        <dbReference type="Pfam" id="PF00171"/>
    </source>
</evidence>
<dbReference type="PROSITE" id="PS00687">
    <property type="entry name" value="ALDEHYDE_DEHYDR_GLU"/>
    <property type="match status" value="1"/>
</dbReference>
<dbReference type="InterPro" id="IPR050740">
    <property type="entry name" value="Aldehyde_DH_Superfamily"/>
</dbReference>
<dbReference type="SUPFAM" id="SSF53720">
    <property type="entry name" value="ALDH-like"/>
    <property type="match status" value="1"/>
</dbReference>
<dbReference type="InterPro" id="IPR016162">
    <property type="entry name" value="Ald_DH_N"/>
</dbReference>
<proteinExistence type="inferred from homology"/>
<evidence type="ECO:0000256" key="3">
    <source>
        <dbReference type="PROSITE-ProRule" id="PRU10007"/>
    </source>
</evidence>
<dbReference type="NCBIfam" id="TIGR01780">
    <property type="entry name" value="SSADH"/>
    <property type="match status" value="1"/>
</dbReference>
<dbReference type="PROSITE" id="PS00070">
    <property type="entry name" value="ALDEHYDE_DEHYDR_CYS"/>
    <property type="match status" value="1"/>
</dbReference>
<protein>
    <submittedName>
        <fullName evidence="6">Succinate-semialdehyde dehydrogenase (NADP(+))</fullName>
    </submittedName>
</protein>
<dbReference type="EMBL" id="MKFU01000026">
    <property type="protein sequence ID" value="OHY90753.1"/>
    <property type="molecule type" value="Genomic_DNA"/>
</dbReference>
<evidence type="ECO:0000313" key="6">
    <source>
        <dbReference type="EMBL" id="OHY90753.1"/>
    </source>
</evidence>
<dbReference type="AlphaFoldDB" id="A0A1S2CSS8"/>
<dbReference type="InterPro" id="IPR029510">
    <property type="entry name" value="Ald_DH_CS_GLU"/>
</dbReference>
<dbReference type="STRING" id="646.BJD16_17750"/>
<dbReference type="InterPro" id="IPR010102">
    <property type="entry name" value="Succ_semiAld_DH"/>
</dbReference>
<feature type="domain" description="Aldehyde dehydrogenase" evidence="5">
    <location>
        <begin position="25"/>
        <end position="484"/>
    </location>
</feature>
<dbReference type="Pfam" id="PF00171">
    <property type="entry name" value="Aldedh"/>
    <property type="match status" value="1"/>
</dbReference>
<feature type="active site" evidence="3">
    <location>
        <position position="262"/>
    </location>
</feature>
<dbReference type="InterPro" id="IPR016163">
    <property type="entry name" value="Ald_DH_C"/>
</dbReference>
<name>A0A1S2CSS8_AERSO</name>
<sequence>MSVTLSGTTTDSSLITSRAYIDGEWCAAASGRTFEVTNPASGAVITQVPDMDAEDTRRAIAAAHAAQPAWAALTAKERSNKLYAWFAAITAHSDELARIMTCEQGKPLAEAKGEVTYGASFIQWFAEEGKRAYGRTIPGFSGDRRLATIKQPVGVVAAITPWNFPIAMITRKAGPALAAGCTIVIKPAAETPLCALALAALAEQAGIPAGVINIVTSHQASAVGNELCSNPVVRKLSFTGSTHIGKLLMRQCADTMKKLSLELGGNAPFIVFDDADLDAAVAGALASKYRNAGQTCVCANRILVQASVYDAFVEKLTAAVSAFKVGDGMSEGTQIGPLINPAAASKVAELVQQSVAAGAELLLGGEAHPAGPLFYRPTILGMVDKTNPILQEEIFGPVAPLVRFETEAEAIAIANDTPYGLAAYFYGRDIARVWRVAEQLEYGMVGINEGIISTELAPFGGIKESGLGREGAAEGLEEYLETKYLCFGGIR</sequence>
<dbReference type="Gene3D" id="3.40.605.10">
    <property type="entry name" value="Aldehyde Dehydrogenase, Chain A, domain 1"/>
    <property type="match status" value="1"/>
</dbReference>
<dbReference type="PANTHER" id="PTHR43353:SF5">
    <property type="entry name" value="SUCCINATE-SEMIALDEHYDE DEHYDROGENASE, MITOCHONDRIAL"/>
    <property type="match status" value="1"/>
</dbReference>
<dbReference type="InterPro" id="IPR016160">
    <property type="entry name" value="Ald_DH_CS_CYS"/>
</dbReference>
<dbReference type="CDD" id="cd07103">
    <property type="entry name" value="ALDH_F5_SSADH_GabD"/>
    <property type="match status" value="1"/>
</dbReference>
<organism evidence="6 7">
    <name type="scientific">Aeromonas sobria</name>
    <dbReference type="NCBI Taxonomy" id="646"/>
    <lineage>
        <taxon>Bacteria</taxon>
        <taxon>Pseudomonadati</taxon>
        <taxon>Pseudomonadota</taxon>
        <taxon>Gammaproteobacteria</taxon>
        <taxon>Aeromonadales</taxon>
        <taxon>Aeromonadaceae</taxon>
        <taxon>Aeromonas</taxon>
    </lineage>
</organism>
<dbReference type="InterPro" id="IPR016161">
    <property type="entry name" value="Ald_DH/histidinol_DH"/>
</dbReference>
<evidence type="ECO:0000256" key="1">
    <source>
        <dbReference type="ARBA" id="ARBA00009986"/>
    </source>
</evidence>
<dbReference type="RefSeq" id="WP_042020733.1">
    <property type="nucleotide sequence ID" value="NZ_CDBW01000017.1"/>
</dbReference>
<dbReference type="GO" id="GO:0005829">
    <property type="term" value="C:cytosol"/>
    <property type="evidence" value="ECO:0007669"/>
    <property type="project" value="TreeGrafter"/>
</dbReference>
<dbReference type="GeneID" id="58922383"/>